<dbReference type="PROSITE" id="PS51846">
    <property type="entry name" value="CNNM"/>
    <property type="match status" value="1"/>
</dbReference>
<dbReference type="OrthoDB" id="110231at2"/>
<evidence type="ECO:0000256" key="4">
    <source>
        <dbReference type="PROSITE-ProRule" id="PRU01193"/>
    </source>
</evidence>
<evidence type="ECO:0000313" key="8">
    <source>
        <dbReference type="EMBL" id="QCB92592.1"/>
    </source>
</evidence>
<dbReference type="InterPro" id="IPR046342">
    <property type="entry name" value="CBS_dom_sf"/>
</dbReference>
<feature type="domain" description="CNNM transmembrane" evidence="7">
    <location>
        <begin position="1"/>
        <end position="202"/>
    </location>
</feature>
<accession>A0A4P7SF36</accession>
<reference evidence="8 9" key="1">
    <citation type="submission" date="2019-04" db="EMBL/GenBank/DDBJ databases">
        <title>Isolation and identification of Cellulomonas shaoxiangyii sp. Nov. isolated from feces of the Tibetan antelopes (Pantholops hodgsonii) in the Qinghai-Tibet plateau of China.</title>
        <authorList>
            <person name="Tian Z."/>
        </authorList>
    </citation>
    <scope>NUCLEOTIDE SEQUENCE [LARGE SCALE GENOMIC DNA]</scope>
    <source>
        <strain evidence="8 9">Z28</strain>
    </source>
</reference>
<feature type="domain" description="CBS" evidence="6">
    <location>
        <begin position="280"/>
        <end position="338"/>
    </location>
</feature>
<dbReference type="Pfam" id="PF01595">
    <property type="entry name" value="CNNM"/>
    <property type="match status" value="1"/>
</dbReference>
<evidence type="ECO:0000313" key="9">
    <source>
        <dbReference type="Proteomes" id="UP000296469"/>
    </source>
</evidence>
<name>A0A4P7SF36_9CELL</name>
<dbReference type="InterPro" id="IPR002550">
    <property type="entry name" value="CNNM"/>
</dbReference>
<evidence type="ECO:0000259" key="7">
    <source>
        <dbReference type="PROSITE" id="PS51846"/>
    </source>
</evidence>
<dbReference type="RefSeq" id="WP_135973170.1">
    <property type="nucleotide sequence ID" value="NZ_CP039291.1"/>
</dbReference>
<dbReference type="EMBL" id="CP039291">
    <property type="protein sequence ID" value="QCB92592.1"/>
    <property type="molecule type" value="Genomic_DNA"/>
</dbReference>
<protein>
    <submittedName>
        <fullName evidence="8">HlyC/CorC family transporter</fullName>
    </submittedName>
</protein>
<keyword evidence="2" id="KW-1003">Cell membrane</keyword>
<feature type="transmembrane region" description="Helical" evidence="5">
    <location>
        <begin position="97"/>
        <end position="119"/>
    </location>
</feature>
<dbReference type="SUPFAM" id="SSF54631">
    <property type="entry name" value="CBS-domain pair"/>
    <property type="match status" value="1"/>
</dbReference>
<evidence type="ECO:0000256" key="2">
    <source>
        <dbReference type="ARBA" id="ARBA00022475"/>
    </source>
</evidence>
<dbReference type="AlphaFoldDB" id="A0A4P7SF36"/>
<proteinExistence type="predicted"/>
<keyword evidence="4 5" id="KW-0812">Transmembrane</keyword>
<dbReference type="InterPro" id="IPR000644">
    <property type="entry name" value="CBS_dom"/>
</dbReference>
<keyword evidence="3" id="KW-0129">CBS domain</keyword>
<organism evidence="8 9">
    <name type="scientific">Cellulomonas shaoxiangyii</name>
    <dbReference type="NCBI Taxonomy" id="2566013"/>
    <lineage>
        <taxon>Bacteria</taxon>
        <taxon>Bacillati</taxon>
        <taxon>Actinomycetota</taxon>
        <taxon>Actinomycetes</taxon>
        <taxon>Micrococcales</taxon>
        <taxon>Cellulomonadaceae</taxon>
        <taxon>Cellulomonas</taxon>
    </lineage>
</organism>
<feature type="transmembrane region" description="Helical" evidence="5">
    <location>
        <begin position="56"/>
        <end position="77"/>
    </location>
</feature>
<dbReference type="KEGG" id="celz:E5225_02515"/>
<sequence length="348" mass="36938">MSDPLTVVLTTVALIALSAFFVAIEFAALAAKGYRLEERAPHSRSARAALRSSRELTVLLAGSQLGITACTLALGAVTKPAVHHWLTPVFEDWGAALWLADAAGFVLALVIVTFLHLVVGEMAPKSWAIAHPETSAIMLATPMRAFMWLTRPLLHVLNEAANWCLRRVGVEPTDQLATGQNPDDLRHLVEHSANVGALDESYSRQIRGALELQTLTVRDLVTAEQPPTAVPADATMADVRAVSRTSGHLRVLVGPADRPDGVAHVRDTLSHTDDAPVAPLVRPVLRLAADAPVAAALTEMRERRQHLAVVHDAAGQVVGVVTLADVLARLFPATPADAGLRGTVGAPG</sequence>
<evidence type="ECO:0000256" key="1">
    <source>
        <dbReference type="ARBA" id="ARBA00004651"/>
    </source>
</evidence>
<dbReference type="Pfam" id="PF00571">
    <property type="entry name" value="CBS"/>
    <property type="match status" value="1"/>
</dbReference>
<dbReference type="InterPro" id="IPR051676">
    <property type="entry name" value="UPF0053_domain"/>
</dbReference>
<keyword evidence="4 5" id="KW-0472">Membrane</keyword>
<evidence type="ECO:0000256" key="5">
    <source>
        <dbReference type="SAM" id="Phobius"/>
    </source>
</evidence>
<feature type="transmembrane region" description="Helical" evidence="5">
    <location>
        <begin position="12"/>
        <end position="35"/>
    </location>
</feature>
<gene>
    <name evidence="8" type="ORF">E5225_02515</name>
</gene>
<keyword evidence="4 5" id="KW-1133">Transmembrane helix</keyword>
<keyword evidence="9" id="KW-1185">Reference proteome</keyword>
<evidence type="ECO:0000259" key="6">
    <source>
        <dbReference type="PROSITE" id="PS51371"/>
    </source>
</evidence>
<dbReference type="Proteomes" id="UP000296469">
    <property type="component" value="Chromosome"/>
</dbReference>
<dbReference type="Gene3D" id="3.90.1280.20">
    <property type="match status" value="1"/>
</dbReference>
<comment type="subcellular location">
    <subcellularLocation>
        <location evidence="1">Cell membrane</location>
        <topology evidence="1">Multi-pass membrane protein</topology>
    </subcellularLocation>
</comment>
<dbReference type="PANTHER" id="PTHR43099:SF5">
    <property type="entry name" value="HLYC_CORC FAMILY TRANSPORTER"/>
    <property type="match status" value="1"/>
</dbReference>
<dbReference type="PANTHER" id="PTHR43099">
    <property type="entry name" value="UPF0053 PROTEIN YRKA"/>
    <property type="match status" value="1"/>
</dbReference>
<evidence type="ECO:0000256" key="3">
    <source>
        <dbReference type="PROSITE-ProRule" id="PRU00703"/>
    </source>
</evidence>
<dbReference type="GO" id="GO:0005886">
    <property type="term" value="C:plasma membrane"/>
    <property type="evidence" value="ECO:0007669"/>
    <property type="project" value="UniProtKB-SubCell"/>
</dbReference>
<dbReference type="Gene3D" id="3.10.580.10">
    <property type="entry name" value="CBS-domain"/>
    <property type="match status" value="1"/>
</dbReference>
<dbReference type="PROSITE" id="PS51371">
    <property type="entry name" value="CBS"/>
    <property type="match status" value="1"/>
</dbReference>